<reference evidence="1 2" key="1">
    <citation type="submission" date="2018-02" db="EMBL/GenBank/DDBJ databases">
        <title>Subsurface microbial communities from deep shales in Ohio and West Virginia, USA.</title>
        <authorList>
            <person name="Wrighton K."/>
        </authorList>
    </citation>
    <scope>NUCLEOTIDE SEQUENCE [LARGE SCALE GENOMIC DNA]</scope>
    <source>
        <strain evidence="1 2">OWC-DMM</strain>
    </source>
</reference>
<name>A0A2S6HG15_9GAMM</name>
<accession>A0A2S6HG15</accession>
<dbReference type="Proteomes" id="UP000240010">
    <property type="component" value="Unassembled WGS sequence"/>
</dbReference>
<gene>
    <name evidence="1" type="ORF">B0F87_10322</name>
</gene>
<protein>
    <recommendedName>
        <fullName evidence="3">MORN repeat protein</fullName>
    </recommendedName>
</protein>
<evidence type="ECO:0000313" key="1">
    <source>
        <dbReference type="EMBL" id="PPK76417.1"/>
    </source>
</evidence>
<organism evidence="1 2">
    <name type="scientific">Methylobacter tundripaludum</name>
    <dbReference type="NCBI Taxonomy" id="173365"/>
    <lineage>
        <taxon>Bacteria</taxon>
        <taxon>Pseudomonadati</taxon>
        <taxon>Pseudomonadota</taxon>
        <taxon>Gammaproteobacteria</taxon>
        <taxon>Methylococcales</taxon>
        <taxon>Methylococcaceae</taxon>
        <taxon>Methylobacter</taxon>
    </lineage>
</organism>
<evidence type="ECO:0008006" key="3">
    <source>
        <dbReference type="Google" id="ProtNLM"/>
    </source>
</evidence>
<dbReference type="AlphaFoldDB" id="A0A2S6HG15"/>
<comment type="caution">
    <text evidence="1">The sequence shown here is derived from an EMBL/GenBank/DDBJ whole genome shotgun (WGS) entry which is preliminary data.</text>
</comment>
<dbReference type="Gene3D" id="2.20.110.10">
    <property type="entry name" value="Histone H3 K4-specific methyltransferase SET7/9 N-terminal domain"/>
    <property type="match status" value="1"/>
</dbReference>
<dbReference type="EMBL" id="PTIZ01000003">
    <property type="protein sequence ID" value="PPK76417.1"/>
    <property type="molecule type" value="Genomic_DNA"/>
</dbReference>
<proteinExistence type="predicted"/>
<evidence type="ECO:0000313" key="2">
    <source>
        <dbReference type="Proteomes" id="UP000240010"/>
    </source>
</evidence>
<dbReference type="RefSeq" id="WP_006890222.1">
    <property type="nucleotide sequence ID" value="NZ_PTIZ01000003.1"/>
</dbReference>
<dbReference type="SUPFAM" id="SSF82185">
    <property type="entry name" value="Histone H3 K4-specific methyltransferase SET7/9 N-terminal domain"/>
    <property type="match status" value="1"/>
</dbReference>
<sequence length="151" mass="17229">MKNIIFILVIAFFISDCGADARVLAEIISQANAKSKALKNKKAKKKVKAESTISKHIKPKKIAPNKSNVLQDTKPKEIVTSEELEIRNDLAYMPNEDKPFTGKHEKYHSNKKKYIETNYKDGKKNGLLIMWDENEHEIGQLSFINGNQQEN</sequence>